<evidence type="ECO:0000259" key="5">
    <source>
        <dbReference type="PROSITE" id="PS50172"/>
    </source>
</evidence>
<feature type="region of interest" description="Disordered" evidence="4">
    <location>
        <begin position="1"/>
        <end position="197"/>
    </location>
</feature>
<dbReference type="SUPFAM" id="SSF52113">
    <property type="entry name" value="BRCT domain"/>
    <property type="match status" value="2"/>
</dbReference>
<dbReference type="GO" id="GO:0000077">
    <property type="term" value="P:DNA damage checkpoint signaling"/>
    <property type="evidence" value="ECO:0007669"/>
    <property type="project" value="TreeGrafter"/>
</dbReference>
<feature type="compositionally biased region" description="Basic and acidic residues" evidence="4">
    <location>
        <begin position="61"/>
        <end position="78"/>
    </location>
</feature>
<feature type="domain" description="BRCT" evidence="5">
    <location>
        <begin position="792"/>
        <end position="926"/>
    </location>
</feature>
<evidence type="ECO:0000256" key="2">
    <source>
        <dbReference type="ARBA" id="ARBA00022763"/>
    </source>
</evidence>
<feature type="compositionally biased region" description="Acidic residues" evidence="4">
    <location>
        <begin position="571"/>
        <end position="580"/>
    </location>
</feature>
<dbReference type="EMBL" id="ML178814">
    <property type="protein sequence ID" value="TFL07467.1"/>
    <property type="molecule type" value="Genomic_DNA"/>
</dbReference>
<dbReference type="PANTHER" id="PTHR15321">
    <property type="entry name" value="TUMOR SUPPRESSOR P53-BINDING PROTEIN 1"/>
    <property type="match status" value="1"/>
</dbReference>
<protein>
    <recommendedName>
        <fullName evidence="5">BRCT domain-containing protein</fullName>
    </recommendedName>
</protein>
<dbReference type="InterPro" id="IPR047252">
    <property type="entry name" value="TP53BP1-like"/>
</dbReference>
<feature type="compositionally biased region" description="Low complexity" evidence="4">
    <location>
        <begin position="427"/>
        <end position="450"/>
    </location>
</feature>
<keyword evidence="3" id="KW-0539">Nucleus</keyword>
<evidence type="ECO:0000256" key="1">
    <source>
        <dbReference type="ARBA" id="ARBA00004123"/>
    </source>
</evidence>
<dbReference type="GO" id="GO:0042393">
    <property type="term" value="F:histone binding"/>
    <property type="evidence" value="ECO:0007669"/>
    <property type="project" value="TreeGrafter"/>
</dbReference>
<organism evidence="6 7">
    <name type="scientific">Pterulicium gracile</name>
    <dbReference type="NCBI Taxonomy" id="1884261"/>
    <lineage>
        <taxon>Eukaryota</taxon>
        <taxon>Fungi</taxon>
        <taxon>Dikarya</taxon>
        <taxon>Basidiomycota</taxon>
        <taxon>Agaricomycotina</taxon>
        <taxon>Agaricomycetes</taxon>
        <taxon>Agaricomycetidae</taxon>
        <taxon>Agaricales</taxon>
        <taxon>Pleurotineae</taxon>
        <taxon>Pterulaceae</taxon>
        <taxon>Pterulicium</taxon>
    </lineage>
</organism>
<sequence>MKSRHKTCSETPPPRSSSASNRSNYHFNGLAETQSDEDILGGLASEERVVTSLLADPEATPTRKPDRSLAASDSRDSMDYLGEAGNLLQPPLPGSSPQNSPYQRPSSPQSDRAPYGGSSPRPESQNLPQRYGPYDESIDYDGHGHGQPSDDIDPYADVQLLSMSTPDKSFAGNKSVSSMGDLDDEQSLDLPPRTPRSLFQHYRSHEDQMRNEEFTQVSDVPTQIVDAPSQLPAPHSYLEGIPTQVVDAPSQLGEVSARSMIVSTQQEDVATQIIDAPNQLASDPSHVMDISTQKEDEATQIIDAPSQLASAPSHVMDVSTQLEDVPTQIIDAPSRMEIDSRAEMEDVPTQLVDEPTQLILPTNIPQTRRPSSSNLPTNQVDNQRPVRGHRHTTPAYSHPAKNTPRRFSPPASPRPIKDLIPWLKDLPASPSSTAPEASSSQSARSFPSNSTPRPLPAFQASQTEVLPQPVVLPCRGPSDMPLKEPSNRKTPIANPPTSSRKSSATRSVRKRRRSSSTEIVPDSTEEKCSDPASSEVEVPLSNLRLPKGKKAKRLGENNSLKRRKTAVKKEEEEEPESSEDELAKPVSRQQSTKTPKKGTTPKAGTPNTRSCRSASKLVKGLPADARTPNVKPSKDSKRPTTSKQATPTPHRASSSSKHHPIPVTEVFGLWREDGFYYHGLVTEFLEPDRFRILFDDNQTDVVHIDQMRRNELRPKDEVYVDNRSFTVRRIDGDHVYLDSTFGKASSGIGLLRIPSNTIASCWNDRRVDLDQVKPRQALARPRAASLVTTSSKTCPLFQGHGFVITKSVPKSSKRSTAELEELDVETVQRLIRTHGGTVVEDWSSVINFDGQHSSPHCWSLERAQCQWRGGEDKNNKIDKIFLLSNDHCTKPKFLTAIALGVPCVDTEFIRRSVDEGYLREWRDHLLEQGTAVFGDHAPCVTQTVSYNWCMSSGDLLSIMDNIVARMLLSGMRIFCHGSDFVKPSSKGRRDDTTANGSFVMIPPIFAAMGADEVVAARSQADAGHPMSYFDYIVVKSAKDKEKLDEECHGKVVSFGWVKNSLILGRLLPKEYRLIP</sequence>
<evidence type="ECO:0000256" key="4">
    <source>
        <dbReference type="SAM" id="MobiDB-lite"/>
    </source>
</evidence>
<feature type="compositionally biased region" description="Low complexity" evidence="4">
    <location>
        <begin position="497"/>
        <end position="506"/>
    </location>
</feature>
<dbReference type="PANTHER" id="PTHR15321:SF3">
    <property type="entry name" value="TP53-BINDING PROTEIN 1"/>
    <property type="match status" value="1"/>
</dbReference>
<evidence type="ECO:0000256" key="3">
    <source>
        <dbReference type="ARBA" id="ARBA00023242"/>
    </source>
</evidence>
<feature type="compositionally biased region" description="Low complexity" evidence="4">
    <location>
        <begin position="85"/>
        <end position="101"/>
    </location>
</feature>
<accession>A0A5C3R1I4</accession>
<dbReference type="InterPro" id="IPR047249">
    <property type="entry name" value="BRCT_p53bp1-like_rpt1"/>
</dbReference>
<dbReference type="CDD" id="cd17724">
    <property type="entry name" value="BRCT_p53bp1_rpt2"/>
    <property type="match status" value="1"/>
</dbReference>
<feature type="region of interest" description="Disordered" evidence="4">
    <location>
        <begin position="348"/>
        <end position="659"/>
    </location>
</feature>
<keyword evidence="2" id="KW-0227">DNA damage</keyword>
<dbReference type="AlphaFoldDB" id="A0A5C3R1I4"/>
<comment type="subcellular location">
    <subcellularLocation>
        <location evidence="1">Nucleus</location>
    </subcellularLocation>
</comment>
<dbReference type="GO" id="GO:0045944">
    <property type="term" value="P:positive regulation of transcription by RNA polymerase II"/>
    <property type="evidence" value="ECO:0007669"/>
    <property type="project" value="TreeGrafter"/>
</dbReference>
<dbReference type="STRING" id="1884261.A0A5C3R1I4"/>
<dbReference type="CDD" id="cd17745">
    <property type="entry name" value="BRCT_p53bp1_rpt1"/>
    <property type="match status" value="1"/>
</dbReference>
<feature type="compositionally biased region" description="Polar residues" evidence="4">
    <location>
        <begin position="161"/>
        <end position="178"/>
    </location>
</feature>
<dbReference type="GO" id="GO:0005634">
    <property type="term" value="C:nucleus"/>
    <property type="evidence" value="ECO:0007669"/>
    <property type="project" value="UniProtKB-SubCell"/>
</dbReference>
<dbReference type="InterPro" id="IPR047250">
    <property type="entry name" value="BRCT_p53bp1-like_rpt2"/>
</dbReference>
<dbReference type="Gene3D" id="3.40.50.10190">
    <property type="entry name" value="BRCT domain"/>
    <property type="match status" value="1"/>
</dbReference>
<feature type="compositionally biased region" description="Polar residues" evidence="4">
    <location>
        <begin position="359"/>
        <end position="382"/>
    </location>
</feature>
<feature type="compositionally biased region" description="Polar residues" evidence="4">
    <location>
        <begin position="639"/>
        <end position="655"/>
    </location>
</feature>
<dbReference type="SUPFAM" id="SSF63748">
    <property type="entry name" value="Tudor/PWWP/MBT"/>
    <property type="match status" value="1"/>
</dbReference>
<dbReference type="SMART" id="SM00292">
    <property type="entry name" value="BRCT"/>
    <property type="match status" value="1"/>
</dbReference>
<dbReference type="OrthoDB" id="129353at2759"/>
<dbReference type="Proteomes" id="UP000305067">
    <property type="component" value="Unassembled WGS sequence"/>
</dbReference>
<reference evidence="6 7" key="1">
    <citation type="journal article" date="2019" name="Nat. Ecol. Evol.">
        <title>Megaphylogeny resolves global patterns of mushroom evolution.</title>
        <authorList>
            <person name="Varga T."/>
            <person name="Krizsan K."/>
            <person name="Foldi C."/>
            <person name="Dima B."/>
            <person name="Sanchez-Garcia M."/>
            <person name="Sanchez-Ramirez S."/>
            <person name="Szollosi G.J."/>
            <person name="Szarkandi J.G."/>
            <person name="Papp V."/>
            <person name="Albert L."/>
            <person name="Andreopoulos W."/>
            <person name="Angelini C."/>
            <person name="Antonin V."/>
            <person name="Barry K.W."/>
            <person name="Bougher N.L."/>
            <person name="Buchanan P."/>
            <person name="Buyck B."/>
            <person name="Bense V."/>
            <person name="Catcheside P."/>
            <person name="Chovatia M."/>
            <person name="Cooper J."/>
            <person name="Damon W."/>
            <person name="Desjardin D."/>
            <person name="Finy P."/>
            <person name="Geml J."/>
            <person name="Haridas S."/>
            <person name="Hughes K."/>
            <person name="Justo A."/>
            <person name="Karasinski D."/>
            <person name="Kautmanova I."/>
            <person name="Kiss B."/>
            <person name="Kocsube S."/>
            <person name="Kotiranta H."/>
            <person name="LaButti K.M."/>
            <person name="Lechner B.E."/>
            <person name="Liimatainen K."/>
            <person name="Lipzen A."/>
            <person name="Lukacs Z."/>
            <person name="Mihaltcheva S."/>
            <person name="Morgado L.N."/>
            <person name="Niskanen T."/>
            <person name="Noordeloos M.E."/>
            <person name="Ohm R.A."/>
            <person name="Ortiz-Santana B."/>
            <person name="Ovrebo C."/>
            <person name="Racz N."/>
            <person name="Riley R."/>
            <person name="Savchenko A."/>
            <person name="Shiryaev A."/>
            <person name="Soop K."/>
            <person name="Spirin V."/>
            <person name="Szebenyi C."/>
            <person name="Tomsovsky M."/>
            <person name="Tulloss R.E."/>
            <person name="Uehling J."/>
            <person name="Grigoriev I.V."/>
            <person name="Vagvolgyi C."/>
            <person name="Papp T."/>
            <person name="Martin F.M."/>
            <person name="Miettinen O."/>
            <person name="Hibbett D.S."/>
            <person name="Nagy L.G."/>
        </authorList>
    </citation>
    <scope>NUCLEOTIDE SEQUENCE [LARGE SCALE GENOMIC DNA]</scope>
    <source>
        <strain evidence="6 7">CBS 309.79</strain>
    </source>
</reference>
<name>A0A5C3R1I4_9AGAR</name>
<evidence type="ECO:0000313" key="6">
    <source>
        <dbReference type="EMBL" id="TFL07467.1"/>
    </source>
</evidence>
<proteinExistence type="predicted"/>
<keyword evidence="7" id="KW-1185">Reference proteome</keyword>
<gene>
    <name evidence="6" type="ORF">BDV98DRAFT_557908</name>
</gene>
<dbReference type="InterPro" id="IPR001357">
    <property type="entry name" value="BRCT_dom"/>
</dbReference>
<dbReference type="PROSITE" id="PS50172">
    <property type="entry name" value="BRCT"/>
    <property type="match status" value="1"/>
</dbReference>
<dbReference type="Gene3D" id="2.30.30.140">
    <property type="match status" value="1"/>
</dbReference>
<dbReference type="InterPro" id="IPR036420">
    <property type="entry name" value="BRCT_dom_sf"/>
</dbReference>
<feature type="compositionally biased region" description="Low complexity" evidence="4">
    <location>
        <begin position="597"/>
        <end position="608"/>
    </location>
</feature>
<evidence type="ECO:0000313" key="7">
    <source>
        <dbReference type="Proteomes" id="UP000305067"/>
    </source>
</evidence>